<dbReference type="PANTHER" id="PTHR42695:SF5">
    <property type="entry name" value="GLUTAMINE AMIDOTRANSFERASE YLR126C-RELATED"/>
    <property type="match status" value="1"/>
</dbReference>
<dbReference type="InterPro" id="IPR017926">
    <property type="entry name" value="GATASE"/>
</dbReference>
<sequence length="246" mass="26626">MTSPRPLLIVQTGRTHDHIRERLGDFDDWIAAGLRAGGAEVQTYDPLGDTPPPAPETLAGIVLTGSHAMVSEREIWSEALVPWLQQAVRAETPVLGICYGHQLLAHALGGEVAHHPEGVEIGTVRVQRHAAAQTDPLLGALPDEFDAQATHWQSVRRLPPGAVLLAGNAHEPHHAFRVGPNAWGVQFHPEFSAEALRAYLDGLGPTLGREGRDATQITSQLKDTPEAASVLPRFARLALDKQRDMP</sequence>
<accession>A0A7Y8KXI3</accession>
<dbReference type="RefSeq" id="WP_177136526.1">
    <property type="nucleotide sequence ID" value="NZ_VYGV01000015.1"/>
</dbReference>
<dbReference type="NCBIfam" id="NF006562">
    <property type="entry name" value="PRK09065.1"/>
    <property type="match status" value="1"/>
</dbReference>
<keyword evidence="2" id="KW-0808">Transferase</keyword>
<protein>
    <submittedName>
        <fullName evidence="2">Glutamine amidotransferase</fullName>
    </submittedName>
</protein>
<organism evidence="2 3">
    <name type="scientific">Hydrogenophaga aromaticivorans</name>
    <dbReference type="NCBI Taxonomy" id="2610898"/>
    <lineage>
        <taxon>Bacteria</taxon>
        <taxon>Pseudomonadati</taxon>
        <taxon>Pseudomonadota</taxon>
        <taxon>Betaproteobacteria</taxon>
        <taxon>Burkholderiales</taxon>
        <taxon>Comamonadaceae</taxon>
        <taxon>Hydrogenophaga</taxon>
    </lineage>
</organism>
<dbReference type="GO" id="GO:0005829">
    <property type="term" value="C:cytosol"/>
    <property type="evidence" value="ECO:0007669"/>
    <property type="project" value="TreeGrafter"/>
</dbReference>
<dbReference type="InterPro" id="IPR044992">
    <property type="entry name" value="ChyE-like"/>
</dbReference>
<reference evidence="2 3" key="1">
    <citation type="submission" date="2019-09" db="EMBL/GenBank/DDBJ databases">
        <title>Hydrogenophaga aromatica sp. nov., isolated from a para-xylene-degrading enrichment culture.</title>
        <authorList>
            <person name="Tancsics A."/>
            <person name="Banerjee S."/>
        </authorList>
    </citation>
    <scope>NUCLEOTIDE SEQUENCE [LARGE SCALE GENOMIC DNA]</scope>
    <source>
        <strain evidence="2 3">D2P1</strain>
    </source>
</reference>
<evidence type="ECO:0000313" key="2">
    <source>
        <dbReference type="EMBL" id="NWF46620.1"/>
    </source>
</evidence>
<keyword evidence="2" id="KW-0315">Glutamine amidotransferase</keyword>
<comment type="caution">
    <text evidence="2">The sequence shown here is derived from an EMBL/GenBank/DDBJ whole genome shotgun (WGS) entry which is preliminary data.</text>
</comment>
<dbReference type="EMBL" id="VYGV01000015">
    <property type="protein sequence ID" value="NWF46620.1"/>
    <property type="molecule type" value="Genomic_DNA"/>
</dbReference>
<dbReference type="PROSITE" id="PS51273">
    <property type="entry name" value="GATASE_TYPE_1"/>
    <property type="match status" value="1"/>
</dbReference>
<proteinExistence type="predicted"/>
<dbReference type="AlphaFoldDB" id="A0A7Y8KXI3"/>
<dbReference type="InterPro" id="IPR029062">
    <property type="entry name" value="Class_I_gatase-like"/>
</dbReference>
<dbReference type="GO" id="GO:0016740">
    <property type="term" value="F:transferase activity"/>
    <property type="evidence" value="ECO:0007669"/>
    <property type="project" value="UniProtKB-KW"/>
</dbReference>
<name>A0A7Y8KXI3_9BURK</name>
<keyword evidence="3" id="KW-1185">Reference proteome</keyword>
<feature type="domain" description="Glutamine amidotransferase" evidence="1">
    <location>
        <begin position="56"/>
        <end position="194"/>
    </location>
</feature>
<dbReference type="Proteomes" id="UP000545507">
    <property type="component" value="Unassembled WGS sequence"/>
</dbReference>
<dbReference type="Gene3D" id="3.40.50.880">
    <property type="match status" value="1"/>
</dbReference>
<gene>
    <name evidence="2" type="ORF">F3K02_15375</name>
</gene>
<evidence type="ECO:0000313" key="3">
    <source>
        <dbReference type="Proteomes" id="UP000545507"/>
    </source>
</evidence>
<dbReference type="CDD" id="cd01741">
    <property type="entry name" value="GATase1_1"/>
    <property type="match status" value="1"/>
</dbReference>
<dbReference type="PANTHER" id="PTHR42695">
    <property type="entry name" value="GLUTAMINE AMIDOTRANSFERASE YLR126C-RELATED"/>
    <property type="match status" value="1"/>
</dbReference>
<dbReference type="Pfam" id="PF00117">
    <property type="entry name" value="GATase"/>
    <property type="match status" value="1"/>
</dbReference>
<dbReference type="SUPFAM" id="SSF52317">
    <property type="entry name" value="Class I glutamine amidotransferase-like"/>
    <property type="match status" value="1"/>
</dbReference>
<evidence type="ECO:0000259" key="1">
    <source>
        <dbReference type="Pfam" id="PF00117"/>
    </source>
</evidence>